<protein>
    <submittedName>
        <fullName evidence="7">Transposase</fullName>
    </submittedName>
</protein>
<comment type="similarity">
    <text evidence="1">Belongs to the transposase 7 family.</text>
</comment>
<dbReference type="GO" id="GO:0004803">
    <property type="term" value="F:transposase activity"/>
    <property type="evidence" value="ECO:0007669"/>
    <property type="project" value="InterPro"/>
</dbReference>
<dbReference type="AlphaFoldDB" id="A0A119UTK4"/>
<evidence type="ECO:0000256" key="4">
    <source>
        <dbReference type="ARBA" id="ARBA00023172"/>
    </source>
</evidence>
<reference evidence="7 8" key="1">
    <citation type="submission" date="2015-11" db="EMBL/GenBank/DDBJ databases">
        <title>Expanding the genomic diversity of Burkholderia species for the development of highly accurate diagnostics.</title>
        <authorList>
            <person name="Sahl J."/>
            <person name="Keim P."/>
            <person name="Wagner D."/>
        </authorList>
    </citation>
    <scope>NUCLEOTIDE SEQUENCE [LARGE SCALE GENOMIC DNA]</scope>
    <source>
        <strain evidence="7 8">MSMB782WGS</strain>
    </source>
</reference>
<dbReference type="InterPro" id="IPR025296">
    <property type="entry name" value="DUF4158"/>
</dbReference>
<dbReference type="Proteomes" id="UP000065504">
    <property type="component" value="Unassembled WGS sequence"/>
</dbReference>
<keyword evidence="4" id="KW-0233">DNA recombination</keyword>
<dbReference type="EMBL" id="LPLU01000089">
    <property type="protein sequence ID" value="KWK74244.1"/>
    <property type="molecule type" value="Genomic_DNA"/>
</dbReference>
<feature type="domain" description="DUF4158" evidence="6">
    <location>
        <begin position="9"/>
        <end position="172"/>
    </location>
</feature>
<evidence type="ECO:0000313" key="7">
    <source>
        <dbReference type="EMBL" id="KWK74244.1"/>
    </source>
</evidence>
<feature type="domain" description="Tn3 transposase DDE" evidence="5">
    <location>
        <begin position="598"/>
        <end position="985"/>
    </location>
</feature>
<evidence type="ECO:0000259" key="5">
    <source>
        <dbReference type="Pfam" id="PF01526"/>
    </source>
</evidence>
<organism evidence="7 8">
    <name type="scientific">Burkholderia ubonensis</name>
    <dbReference type="NCBI Taxonomy" id="101571"/>
    <lineage>
        <taxon>Bacteria</taxon>
        <taxon>Pseudomonadati</taxon>
        <taxon>Pseudomonadota</taxon>
        <taxon>Betaproteobacteria</taxon>
        <taxon>Burkholderiales</taxon>
        <taxon>Burkholderiaceae</taxon>
        <taxon>Burkholderia</taxon>
        <taxon>Burkholderia cepacia complex</taxon>
    </lineage>
</organism>
<dbReference type="RefSeq" id="WP_060235133.1">
    <property type="nucleotide sequence ID" value="NZ_LPLU01000089.1"/>
</dbReference>
<evidence type="ECO:0000259" key="6">
    <source>
        <dbReference type="Pfam" id="PF13700"/>
    </source>
</evidence>
<evidence type="ECO:0000256" key="3">
    <source>
        <dbReference type="ARBA" id="ARBA00023125"/>
    </source>
</evidence>
<evidence type="ECO:0000256" key="2">
    <source>
        <dbReference type="ARBA" id="ARBA00022578"/>
    </source>
</evidence>
<dbReference type="InterPro" id="IPR047653">
    <property type="entry name" value="Tn3-like_transpos"/>
</dbReference>
<dbReference type="Pfam" id="PF01526">
    <property type="entry name" value="DDE_Tnp_Tn3"/>
    <property type="match status" value="1"/>
</dbReference>
<evidence type="ECO:0000313" key="8">
    <source>
        <dbReference type="Proteomes" id="UP000065504"/>
    </source>
</evidence>
<name>A0A119UTK4_9BURK</name>
<keyword evidence="2" id="KW-0815">Transposition</keyword>
<dbReference type="GO" id="GO:0003677">
    <property type="term" value="F:DNA binding"/>
    <property type="evidence" value="ECO:0007669"/>
    <property type="project" value="UniProtKB-KW"/>
</dbReference>
<keyword evidence="3" id="KW-0238">DNA-binding</keyword>
<evidence type="ECO:0000256" key="1">
    <source>
        <dbReference type="ARBA" id="ARBA00009402"/>
    </source>
</evidence>
<proteinExistence type="inferred from homology"/>
<dbReference type="NCBIfam" id="NF033527">
    <property type="entry name" value="transpos_Tn3"/>
    <property type="match status" value="1"/>
</dbReference>
<dbReference type="InterPro" id="IPR002513">
    <property type="entry name" value="Tn3_Tnp_DDE_dom"/>
</dbReference>
<sequence length="1026" mass="117504">MTASHRLSILTRAEIDELYALPRFTDEDRHAYFELGDAEQQLVRARTISIGLHLVLQLGYFKAKFQFFHYDLPAVADDLRYIFARYFPDETPPAVPIPSAPTRRALQQNILDLFGFRACGGTAKAALEKRARRLAMLSTQPIFILRECLQYLKHERIVAPTYSYLQDMIGRVVAAERQRVSALLERALTKSISQQLDAMLEADDSMYQVTLLKHEPKDFSYKELQQESERRTFFAPLYAFAQRFLETTGISADSIRYYASLVTFYTVYKLRRMNSGIARLYLLCFAYHRFRQVNDRLIEAFIRLVNDYEQTARQAASEAAQNALTEASTHLKAAGEVLRLFVDESIPRHASFASVRKRAFTLLAPERFESVSQYMRNVTFDKAGFEWSHYTALSHAIKRNLRHLFAELAVAGRIEDTPLLEAVAFLQECLRNGTSLRQCKPSSFPTAFIPKTLKPHLYRPEAGTTKQLDVDRYEFLVYRLMRNALEAGDVYCSDSNEFRRFEDDLIGNARWQHKDAILKELNLPVLLAPIEQTLAGLHDDIEHLLEHVNHHIDEGDDPYIKVRHQGGKPRLNLVYPDPDENVNHAFYGQIPSIDVARLLWFVATRTGFLKAFTHVLDRYVKHEADPRELLACIVAMGTNMGLRKMAEISGLSYASLVSCARNYLRIETIHTANDAISNATAELPAFHLFNIGDHIHSSSDGQRFETQFDTFQARHSPKYFGLDKGISANTAVANHVPFNLTVFGAHEHESQFVFDLLYNNTSDIRPQLHSTDTHGTNQVNYWTLYTFGYQFAPRYRDLHKKLGGLVGRHAPSHYGQWLVKPSRKSNDELIIREWPAVQRIMASLGQKQVSQATIVRKLSSYKRQNQTKKALWELDNLCRTRHILRFINDVDLRRSVQKALNRGEAYHRLRRAIAFVNGGKLRVHTETEQQLWNECARLIANAIIHYNTALLSRVHEQKRAAGDEVAMAFIASMSPVAWRHINLFGAMDFGAATTPVDIDALASYYADPDYWARMLQAAAEEKDEEA</sequence>
<dbReference type="Pfam" id="PF13700">
    <property type="entry name" value="DUF4158"/>
    <property type="match status" value="1"/>
</dbReference>
<dbReference type="GO" id="GO:0006313">
    <property type="term" value="P:DNA transposition"/>
    <property type="evidence" value="ECO:0007669"/>
    <property type="project" value="InterPro"/>
</dbReference>
<accession>A0A119UTK4</accession>
<gene>
    <name evidence="7" type="ORF">WM16_16330</name>
</gene>
<comment type="caution">
    <text evidence="7">The sequence shown here is derived from an EMBL/GenBank/DDBJ whole genome shotgun (WGS) entry which is preliminary data.</text>
</comment>